<comment type="caution">
    <text evidence="1">The sequence shown here is derived from an EMBL/GenBank/DDBJ whole genome shotgun (WGS) entry which is preliminary data.</text>
</comment>
<keyword evidence="2" id="KW-1185">Reference proteome</keyword>
<gene>
    <name evidence="1" type="ORF">WA026_012390</name>
</gene>
<sequence>MQNPNLSHIRCLKCGNDHEINDCKAENYTCFQCKRNHAAKDLKNCRIFSMQKKIKEKMATEEKFYRKAKNSIESRFANAASVNTFVSNDILSLSVNSHLQFPSMRQKEK</sequence>
<evidence type="ECO:0000313" key="2">
    <source>
        <dbReference type="Proteomes" id="UP001431783"/>
    </source>
</evidence>
<reference evidence="1 2" key="1">
    <citation type="submission" date="2023-03" db="EMBL/GenBank/DDBJ databases">
        <title>Genome insight into feeding habits of ladybird beetles.</title>
        <authorList>
            <person name="Li H.-S."/>
            <person name="Huang Y.-H."/>
            <person name="Pang H."/>
        </authorList>
    </citation>
    <scope>NUCLEOTIDE SEQUENCE [LARGE SCALE GENOMIC DNA]</scope>
    <source>
        <strain evidence="1">SYSU_2023b</strain>
        <tissue evidence="1">Whole body</tissue>
    </source>
</reference>
<organism evidence="1 2">
    <name type="scientific">Henosepilachna vigintioctopunctata</name>
    <dbReference type="NCBI Taxonomy" id="420089"/>
    <lineage>
        <taxon>Eukaryota</taxon>
        <taxon>Metazoa</taxon>
        <taxon>Ecdysozoa</taxon>
        <taxon>Arthropoda</taxon>
        <taxon>Hexapoda</taxon>
        <taxon>Insecta</taxon>
        <taxon>Pterygota</taxon>
        <taxon>Neoptera</taxon>
        <taxon>Endopterygota</taxon>
        <taxon>Coleoptera</taxon>
        <taxon>Polyphaga</taxon>
        <taxon>Cucujiformia</taxon>
        <taxon>Coccinelloidea</taxon>
        <taxon>Coccinellidae</taxon>
        <taxon>Epilachninae</taxon>
        <taxon>Epilachnini</taxon>
        <taxon>Henosepilachna</taxon>
    </lineage>
</organism>
<dbReference type="AlphaFoldDB" id="A0AAW1UT01"/>
<proteinExistence type="predicted"/>
<dbReference type="EMBL" id="JARQZJ010000096">
    <property type="protein sequence ID" value="KAK9885625.1"/>
    <property type="molecule type" value="Genomic_DNA"/>
</dbReference>
<evidence type="ECO:0000313" key="1">
    <source>
        <dbReference type="EMBL" id="KAK9885625.1"/>
    </source>
</evidence>
<name>A0AAW1UT01_9CUCU</name>
<dbReference type="Proteomes" id="UP001431783">
    <property type="component" value="Unassembled WGS sequence"/>
</dbReference>
<accession>A0AAW1UT01</accession>
<protein>
    <submittedName>
        <fullName evidence="1">Uncharacterized protein</fullName>
    </submittedName>
</protein>